<evidence type="ECO:0000259" key="2">
    <source>
        <dbReference type="PROSITE" id="PS50206"/>
    </source>
</evidence>
<dbReference type="InterPro" id="IPR050229">
    <property type="entry name" value="GlpE_sulfurtransferase"/>
</dbReference>
<dbReference type="PANTHER" id="PTHR43031">
    <property type="entry name" value="FAD-DEPENDENT OXIDOREDUCTASE"/>
    <property type="match status" value="1"/>
</dbReference>
<dbReference type="SMART" id="SM00450">
    <property type="entry name" value="RHOD"/>
    <property type="match status" value="1"/>
</dbReference>
<dbReference type="AlphaFoldDB" id="A0A6S6M6F9"/>
<dbReference type="PROSITE" id="PS50206">
    <property type="entry name" value="RHODANESE_3"/>
    <property type="match status" value="1"/>
</dbReference>
<dbReference type="PANTHER" id="PTHR43031:SF1">
    <property type="entry name" value="PYRIDINE NUCLEOTIDE-DISULPHIDE OXIDOREDUCTASE"/>
    <property type="match status" value="1"/>
</dbReference>
<evidence type="ECO:0000313" key="4">
    <source>
        <dbReference type="Proteomes" id="UP000515472"/>
    </source>
</evidence>
<reference evidence="3 4" key="1">
    <citation type="submission" date="2020-06" db="EMBL/GenBank/DDBJ databases">
        <title>Interaction of electrochemicaly active bacteria, Geobacter bremensis R4 on different carbon anode.</title>
        <authorList>
            <person name="Meng L."/>
            <person name="Yoshida N."/>
        </authorList>
    </citation>
    <scope>NUCLEOTIDE SEQUENCE [LARGE SCALE GENOMIC DNA]</scope>
    <source>
        <strain evidence="3 4">R4</strain>
    </source>
</reference>
<organism evidence="3 4">
    <name type="scientific">Citrifermentans bremense</name>
    <dbReference type="NCBI Taxonomy" id="60035"/>
    <lineage>
        <taxon>Bacteria</taxon>
        <taxon>Pseudomonadati</taxon>
        <taxon>Thermodesulfobacteriota</taxon>
        <taxon>Desulfuromonadia</taxon>
        <taxon>Geobacterales</taxon>
        <taxon>Geobacteraceae</taxon>
        <taxon>Citrifermentans</taxon>
    </lineage>
</organism>
<gene>
    <name evidence="3" type="ORF">GEOBRER4_n3884</name>
</gene>
<protein>
    <submittedName>
        <fullName evidence="3">Rhodanese domain protein</fullName>
    </submittedName>
</protein>
<proteinExistence type="predicted"/>
<feature type="domain" description="Rhodanese" evidence="2">
    <location>
        <begin position="38"/>
        <end position="126"/>
    </location>
</feature>
<dbReference type="KEGG" id="gbn:GEOBRER4_37390"/>
<name>A0A6S6M6F9_9BACT</name>
<dbReference type="CDD" id="cd00158">
    <property type="entry name" value="RHOD"/>
    <property type="match status" value="1"/>
</dbReference>
<dbReference type="Proteomes" id="UP000515472">
    <property type="component" value="Chromosome"/>
</dbReference>
<dbReference type="EMBL" id="AP023213">
    <property type="protein sequence ID" value="BCG48989.1"/>
    <property type="molecule type" value="Genomic_DNA"/>
</dbReference>
<evidence type="ECO:0000256" key="1">
    <source>
        <dbReference type="SAM" id="SignalP"/>
    </source>
</evidence>
<accession>A0A6S6M6F9</accession>
<keyword evidence="4" id="KW-1185">Reference proteome</keyword>
<evidence type="ECO:0000313" key="3">
    <source>
        <dbReference type="EMBL" id="BCG48989.1"/>
    </source>
</evidence>
<sequence length="130" mass="14136">MMKVFAVLFSLLLLAVAPSFATGAVNVNSAQARALLAKNAKMVVLDVRTPEEYRQAHLKGSLLIPLGELGRRVQEVPRDRPVLVYCAVGARSQTAASFLSSKGYRDVYNMADGLVGWYRNGLPLQIGSSR</sequence>
<dbReference type="InterPro" id="IPR001763">
    <property type="entry name" value="Rhodanese-like_dom"/>
</dbReference>
<dbReference type="SUPFAM" id="SSF52821">
    <property type="entry name" value="Rhodanese/Cell cycle control phosphatase"/>
    <property type="match status" value="1"/>
</dbReference>
<feature type="signal peptide" evidence="1">
    <location>
        <begin position="1"/>
        <end position="21"/>
    </location>
</feature>
<feature type="chain" id="PRO_5028325816" evidence="1">
    <location>
        <begin position="22"/>
        <end position="130"/>
    </location>
</feature>
<dbReference type="Pfam" id="PF00581">
    <property type="entry name" value="Rhodanese"/>
    <property type="match status" value="1"/>
</dbReference>
<dbReference type="InterPro" id="IPR036873">
    <property type="entry name" value="Rhodanese-like_dom_sf"/>
</dbReference>
<dbReference type="Gene3D" id="3.40.250.10">
    <property type="entry name" value="Rhodanese-like domain"/>
    <property type="match status" value="1"/>
</dbReference>
<keyword evidence="1" id="KW-0732">Signal</keyword>